<keyword evidence="7 14" id="KW-0460">Magnesium</keyword>
<dbReference type="InterPro" id="IPR005843">
    <property type="entry name" value="A-D-PHexomutase_C"/>
</dbReference>
<evidence type="ECO:0000256" key="3">
    <source>
        <dbReference type="ARBA" id="ARBA00010231"/>
    </source>
</evidence>
<keyword evidence="9" id="KW-0119">Carbohydrate metabolism</keyword>
<feature type="binding site" evidence="17">
    <location>
        <position position="279"/>
    </location>
    <ligand>
        <name>Mg(2+)</name>
        <dbReference type="ChEBI" id="CHEBI:18420"/>
    </ligand>
</feature>
<evidence type="ECO:0000256" key="2">
    <source>
        <dbReference type="ARBA" id="ARBA00004865"/>
    </source>
</evidence>
<dbReference type="UniPathway" id="UPA00113">
    <property type="reaction ID" value="UER00530"/>
</dbReference>
<keyword evidence="8 14" id="KW-0413">Isomerase</keyword>
<feature type="binding site" evidence="17">
    <location>
        <position position="281"/>
    </location>
    <ligand>
        <name>Mg(2+)</name>
        <dbReference type="ChEBI" id="CHEBI:18420"/>
    </ligand>
</feature>
<dbReference type="GO" id="GO:0006048">
    <property type="term" value="P:UDP-N-acetylglucosamine biosynthetic process"/>
    <property type="evidence" value="ECO:0007669"/>
    <property type="project" value="UniProtKB-UniRule"/>
</dbReference>
<evidence type="ECO:0000256" key="15">
    <source>
        <dbReference type="PIRSR" id="PIRSR016408-1"/>
    </source>
</evidence>
<evidence type="ECO:0000256" key="6">
    <source>
        <dbReference type="ARBA" id="ARBA00022723"/>
    </source>
</evidence>
<evidence type="ECO:0000256" key="8">
    <source>
        <dbReference type="ARBA" id="ARBA00023235"/>
    </source>
</evidence>
<gene>
    <name evidence="22" type="primary">Pgm3</name>
</gene>
<dbReference type="PANTHER" id="PTHR45955:SF1">
    <property type="entry name" value="PHOSPHOACETYLGLUCOSAMINE MUTASE"/>
    <property type="match status" value="1"/>
</dbReference>
<feature type="active site" description="Phosphoserine intermediate" evidence="15">
    <location>
        <position position="71"/>
    </location>
</feature>
<dbReference type="FunFam" id="3.40.120.10:FF:000023">
    <property type="entry name" value="Phosphoacetylglucosamine mutase"/>
    <property type="match status" value="1"/>
</dbReference>
<evidence type="ECO:0000256" key="4">
    <source>
        <dbReference type="ARBA" id="ARBA00012731"/>
    </source>
</evidence>
<protein>
    <recommendedName>
        <fullName evidence="4 14">Phosphoacetylglucosamine mutase</fullName>
        <shortName evidence="14">PAGM</shortName>
        <ecNumber evidence="4 14">5.4.2.3</ecNumber>
    </recommendedName>
    <alternativeName>
        <fullName evidence="12 14">Acetylglucosamine phosphomutase</fullName>
    </alternativeName>
    <alternativeName>
        <fullName evidence="11 14">N-acetylglucosamine-phosphate mutase</fullName>
    </alternativeName>
</protein>
<evidence type="ECO:0000256" key="7">
    <source>
        <dbReference type="ARBA" id="ARBA00022842"/>
    </source>
</evidence>
<feature type="domain" description="Alpha-D-phosphohexomutase alpha/beta/alpha" evidence="19">
    <location>
        <begin position="125"/>
        <end position="178"/>
    </location>
</feature>
<dbReference type="Pfam" id="PF00408">
    <property type="entry name" value="PGM_PMM_IV"/>
    <property type="match status" value="1"/>
</dbReference>
<evidence type="ECO:0000256" key="13">
    <source>
        <dbReference type="ARBA" id="ARBA00059527"/>
    </source>
</evidence>
<feature type="domain" description="Alpha-D-phosphohexomutase C-terminal" evidence="18">
    <location>
        <begin position="476"/>
        <end position="526"/>
    </location>
</feature>
<dbReference type="PANTHER" id="PTHR45955">
    <property type="entry name" value="PHOSPHOACETYLGLUCOSAMINE MUTASE"/>
    <property type="match status" value="1"/>
</dbReference>
<dbReference type="Pfam" id="PF02878">
    <property type="entry name" value="PGM_PMM_I"/>
    <property type="match status" value="2"/>
</dbReference>
<feature type="binding site" evidence="17">
    <location>
        <position position="283"/>
    </location>
    <ligand>
        <name>Mg(2+)</name>
        <dbReference type="ChEBI" id="CHEBI:18420"/>
    </ligand>
</feature>
<organism evidence="22">
    <name type="scientific">Phallusia mammillata</name>
    <dbReference type="NCBI Taxonomy" id="59560"/>
    <lineage>
        <taxon>Eukaryota</taxon>
        <taxon>Metazoa</taxon>
        <taxon>Chordata</taxon>
        <taxon>Tunicata</taxon>
        <taxon>Ascidiacea</taxon>
        <taxon>Phlebobranchia</taxon>
        <taxon>Ascidiidae</taxon>
        <taxon>Phallusia</taxon>
    </lineage>
</organism>
<feature type="domain" description="Phosphoacetylglucosamine mutase AMG1" evidence="21">
    <location>
        <begin position="183"/>
        <end position="286"/>
    </location>
</feature>
<dbReference type="InterPro" id="IPR016657">
    <property type="entry name" value="PAGM"/>
</dbReference>
<evidence type="ECO:0000256" key="12">
    <source>
        <dbReference type="ARBA" id="ARBA00032065"/>
    </source>
</evidence>
<dbReference type="GO" id="GO:0071555">
    <property type="term" value="P:cell wall organization"/>
    <property type="evidence" value="ECO:0007669"/>
    <property type="project" value="UniProtKB-KW"/>
</dbReference>
<proteinExistence type="evidence at transcript level"/>
<dbReference type="EC" id="5.4.2.3" evidence="4 14"/>
<feature type="binding site" evidence="16">
    <location>
        <begin position="373"/>
        <end position="375"/>
    </location>
    <ligand>
        <name>substrate</name>
    </ligand>
</feature>
<keyword evidence="5" id="KW-0597">Phosphoprotein</keyword>
<feature type="binding site" evidence="16">
    <location>
        <position position="508"/>
    </location>
    <ligand>
        <name>substrate</name>
    </ligand>
</feature>
<dbReference type="Pfam" id="PF21405">
    <property type="entry name" value="AMG1_II"/>
    <property type="match status" value="1"/>
</dbReference>
<feature type="binding site" evidence="16">
    <location>
        <begin position="499"/>
        <end position="503"/>
    </location>
    <ligand>
        <name>substrate</name>
    </ligand>
</feature>
<evidence type="ECO:0000256" key="16">
    <source>
        <dbReference type="PIRSR" id="PIRSR016408-2"/>
    </source>
</evidence>
<dbReference type="InterPro" id="IPR036900">
    <property type="entry name" value="A-D-PHexomutase_C_sf"/>
</dbReference>
<dbReference type="Gene3D" id="3.30.310.50">
    <property type="entry name" value="Alpha-D-phosphohexomutase, C-terminal domain"/>
    <property type="match status" value="1"/>
</dbReference>
<dbReference type="GO" id="GO:0000287">
    <property type="term" value="F:magnesium ion binding"/>
    <property type="evidence" value="ECO:0007669"/>
    <property type="project" value="InterPro"/>
</dbReference>
<feature type="domain" description="Alpha-D-phosphohexomutase alpha/beta/alpha" evidence="19">
    <location>
        <begin position="60"/>
        <end position="93"/>
    </location>
</feature>
<dbReference type="FunFam" id="3.40.120.10:FF:000013">
    <property type="entry name" value="Phosphoacetylglucosamine mutase"/>
    <property type="match status" value="1"/>
</dbReference>
<sequence>MASAVTSINDIKVLKLAEVHAKPSKSMMSYGTAGFRGKANELDHIFFRMGLLAVLRSKCKKAVIGVMVTASHNPEEDNGVKLIDPHGEMLQQEWEVYATKLANVGNDEIIKELNNIVKLENISLEEQATIFTARDTRPSSIALSQAVKDGIAALGGTSKDFGLMTTPQLHYVTCMFNCGETDASEESYYTHFADAFKSLVKEKSDSSIVTVDCANGVGAPKLQKLYEHIGGSIDLVVHNNAEVGNGKLNENCGADYVKIQQQAPVGLNMEPYHRYCSFDGDADRLVYYTLDSDCNFILLDGDKIASLFAHHIQELLADAKLEAKLGVVQTAYANGSSTNFLKDKLKVEVACVKTGVKHLHHKAQDFDIGIYFEANGHGTVTVKESWRKLLASKTTQTNEDEANAAKRLQTFLSVINEAVGDAMSDMLAVEAILHAKDWGVREWSALYTELPNRQMKVKVADRTVIETTDAETRTVKPSGLQDGIDSLVAQYVNGRSFVRPSGTEDVVRVYAESDTQENANSLADKVSSLVYDLAGGTGEKPKCS</sequence>
<comment type="similarity">
    <text evidence="3 14">Belongs to the phosphohexose mutase family.</text>
</comment>
<dbReference type="PROSITE" id="PS00710">
    <property type="entry name" value="PGM_PMM"/>
    <property type="match status" value="1"/>
</dbReference>
<dbReference type="GO" id="GO:0005975">
    <property type="term" value="P:carbohydrate metabolic process"/>
    <property type="evidence" value="ECO:0007669"/>
    <property type="project" value="InterPro"/>
</dbReference>
<dbReference type="InterPro" id="IPR005844">
    <property type="entry name" value="A-D-PHexomutase_a/b/a-I"/>
</dbReference>
<feature type="binding site" description="via phosphate group" evidence="17">
    <location>
        <position position="71"/>
    </location>
    <ligand>
        <name>Mg(2+)</name>
        <dbReference type="ChEBI" id="CHEBI:18420"/>
    </ligand>
</feature>
<evidence type="ECO:0000256" key="10">
    <source>
        <dbReference type="ARBA" id="ARBA00023316"/>
    </source>
</evidence>
<dbReference type="CDD" id="cd03086">
    <property type="entry name" value="PGM3"/>
    <property type="match status" value="1"/>
</dbReference>
<dbReference type="InterPro" id="IPR049022">
    <property type="entry name" value="AMG1_III"/>
</dbReference>
<dbReference type="SUPFAM" id="SSF53738">
    <property type="entry name" value="Phosphoglucomutase, first 3 domains"/>
    <property type="match status" value="3"/>
</dbReference>
<dbReference type="InterPro" id="IPR016066">
    <property type="entry name" value="A-D-PHexomutase_CS"/>
</dbReference>
<dbReference type="Gene3D" id="3.40.120.10">
    <property type="entry name" value="Alpha-D-Glucose-1,6-Bisphosphate, subunit A, domain 3"/>
    <property type="match status" value="2"/>
</dbReference>
<feature type="domain" description="Phosphoacetylglucosamine mutase AMG1" evidence="20">
    <location>
        <begin position="300"/>
        <end position="438"/>
    </location>
</feature>
<comment type="function">
    <text evidence="13">Catalyzes the conversion of GlcNAc-6-P into GlcNAc-1-P during the synthesis of uridine diphosphate/UDP-GlcNAc, which is a biosynthetic precursor of chitin and also supplies the amino sugars for N-linked oligosaccharides of glycoproteins.</text>
</comment>
<evidence type="ECO:0000256" key="9">
    <source>
        <dbReference type="ARBA" id="ARBA00023277"/>
    </source>
</evidence>
<dbReference type="FunFam" id="3.30.310.50:FF:000003">
    <property type="entry name" value="Phosphoacetylglucosamine mutase"/>
    <property type="match status" value="1"/>
</dbReference>
<dbReference type="InterPro" id="IPR049023">
    <property type="entry name" value="AMG1_II"/>
</dbReference>
<dbReference type="AlphaFoldDB" id="A0A6F9DN09"/>
<evidence type="ECO:0000256" key="5">
    <source>
        <dbReference type="ARBA" id="ARBA00022553"/>
    </source>
</evidence>
<dbReference type="Pfam" id="PF21404">
    <property type="entry name" value="AMG1_III"/>
    <property type="match status" value="1"/>
</dbReference>
<evidence type="ECO:0000259" key="20">
    <source>
        <dbReference type="Pfam" id="PF21404"/>
    </source>
</evidence>
<dbReference type="SUPFAM" id="SSF55957">
    <property type="entry name" value="Phosphoglucomutase, C-terminal domain"/>
    <property type="match status" value="1"/>
</dbReference>
<evidence type="ECO:0000259" key="21">
    <source>
        <dbReference type="Pfam" id="PF21405"/>
    </source>
</evidence>
<keyword evidence="6 14" id="KW-0479">Metal-binding</keyword>
<accession>A0A6F9DN09</accession>
<dbReference type="EMBL" id="LR788955">
    <property type="protein sequence ID" value="CAB3264817.1"/>
    <property type="molecule type" value="mRNA"/>
</dbReference>
<evidence type="ECO:0000256" key="17">
    <source>
        <dbReference type="PIRSR" id="PIRSR016408-3"/>
    </source>
</evidence>
<comment type="pathway">
    <text evidence="2 14">Nucleotide-sugar biosynthesis; UDP-N-acetyl-alpha-D-glucosamine biosynthesis; N-acetyl-alpha-D-glucosamine 1-phosphate from alpha-D-glucosamine 6-phosphate (route I): step 2/2.</text>
</comment>
<dbReference type="GO" id="GO:0004610">
    <property type="term" value="F:phosphoacetylglucosamine mutase activity"/>
    <property type="evidence" value="ECO:0007669"/>
    <property type="project" value="UniProtKB-UniRule"/>
</dbReference>
<name>A0A6F9DN09_9ASCI</name>
<comment type="function">
    <text evidence="14">Catalyzes the conversion of GlcNAc-6-P into GlcNAc-1-P during the synthesis of uridine diphosphate/UDP-GlcNAc, a sugar nucleotide critical to multiple glycosylation pathways including protein N- and O-glycosylation.</text>
</comment>
<comment type="catalytic activity">
    <reaction evidence="1 14">
        <text>N-acetyl-alpha-D-glucosamine 1-phosphate = N-acetyl-D-glucosamine 6-phosphate</text>
        <dbReference type="Rhea" id="RHEA:23804"/>
        <dbReference type="ChEBI" id="CHEBI:57513"/>
        <dbReference type="ChEBI" id="CHEBI:57776"/>
        <dbReference type="EC" id="5.4.2.3"/>
    </reaction>
</comment>
<comment type="cofactor">
    <cofactor evidence="14 17">
        <name>Mg(2+)</name>
        <dbReference type="ChEBI" id="CHEBI:18420"/>
    </cofactor>
    <text evidence="14 17">Binds 1 Mg(2+) ion per subunit.</text>
</comment>
<evidence type="ECO:0000256" key="14">
    <source>
        <dbReference type="PIRNR" id="PIRNR016408"/>
    </source>
</evidence>
<dbReference type="PIRSF" id="PIRSF016408">
    <property type="entry name" value="PAGM"/>
    <property type="match status" value="1"/>
</dbReference>
<keyword evidence="10" id="KW-0961">Cell wall biogenesis/degradation</keyword>
<evidence type="ECO:0000259" key="18">
    <source>
        <dbReference type="Pfam" id="PF00408"/>
    </source>
</evidence>
<evidence type="ECO:0000256" key="11">
    <source>
        <dbReference type="ARBA" id="ARBA00031926"/>
    </source>
</evidence>
<evidence type="ECO:0000313" key="22">
    <source>
        <dbReference type="EMBL" id="CAB3264817.1"/>
    </source>
</evidence>
<reference evidence="22" key="1">
    <citation type="submission" date="2020-04" db="EMBL/GenBank/DDBJ databases">
        <authorList>
            <person name="Neveu A P."/>
        </authorList>
    </citation>
    <scope>NUCLEOTIDE SEQUENCE</scope>
    <source>
        <tissue evidence="22">Whole embryo</tissue>
    </source>
</reference>
<dbReference type="InterPro" id="IPR016055">
    <property type="entry name" value="A-D-PHexomutase_a/b/a-I/II/III"/>
</dbReference>
<evidence type="ECO:0000259" key="19">
    <source>
        <dbReference type="Pfam" id="PF02878"/>
    </source>
</evidence>
<evidence type="ECO:0000256" key="1">
    <source>
        <dbReference type="ARBA" id="ARBA00000558"/>
    </source>
</evidence>